<dbReference type="NCBIfam" id="TIGR02569">
    <property type="entry name" value="TIGR02569_actnb"/>
    <property type="match status" value="1"/>
</dbReference>
<reference evidence="1 2" key="1">
    <citation type="submission" date="2020-08" db="EMBL/GenBank/DDBJ databases">
        <title>Sequencing the genomes of 1000 actinobacteria strains.</title>
        <authorList>
            <person name="Klenk H.-P."/>
        </authorList>
    </citation>
    <scope>NUCLEOTIDE SEQUENCE [LARGE SCALE GENOMIC DNA]</scope>
    <source>
        <strain evidence="1 2">DSM 44230</strain>
    </source>
</reference>
<proteinExistence type="predicted"/>
<comment type="caution">
    <text evidence="1">The sequence shown here is derived from an EMBL/GenBank/DDBJ whole genome shotgun (WGS) entry which is preliminary data.</text>
</comment>
<dbReference type="InterPro" id="IPR011009">
    <property type="entry name" value="Kinase-like_dom_sf"/>
</dbReference>
<dbReference type="RefSeq" id="WP_184999986.1">
    <property type="nucleotide sequence ID" value="NZ_BAAAUI010000013.1"/>
</dbReference>
<gene>
    <name evidence="1" type="ORF">HNR67_000051</name>
</gene>
<dbReference type="Proteomes" id="UP000533598">
    <property type="component" value="Unassembled WGS sequence"/>
</dbReference>
<keyword evidence="2" id="KW-1185">Reference proteome</keyword>
<dbReference type="InterPro" id="IPR013402">
    <property type="entry name" value="CHP02569"/>
</dbReference>
<sequence>MTATPEPPPAHVRAAFGARTAEPELVGSGPAWLCGDAVIRPAMNPSEAAWVAQTLDNLDVENLRLARPLRSTDGRWVVSGWSATRHLAGQPEPRHDEVVSVSLRLHNATAGLPRPRFLEERRDIYALADRMAWGEDGVPLPPDKGGRLFGALAGSRRPVKLAPQVVHGDLFGNVLFAGNAPPGIMDFSPYWRPAEWAAGVVVVDALAWGGADNGLPQRWSHLIDWPQVLLRALLFRLAVHALHPRSTTTSLTGLDRAANVLLDLI</sequence>
<evidence type="ECO:0000313" key="1">
    <source>
        <dbReference type="EMBL" id="MBB4673933.1"/>
    </source>
</evidence>
<dbReference type="EMBL" id="JACHMH010000001">
    <property type="protein sequence ID" value="MBB4673933.1"/>
    <property type="molecule type" value="Genomic_DNA"/>
</dbReference>
<protein>
    <submittedName>
        <fullName evidence="1">Uncharacterized protein (TIGR02569 family)</fullName>
    </submittedName>
</protein>
<dbReference type="SUPFAM" id="SSF56112">
    <property type="entry name" value="Protein kinase-like (PK-like)"/>
    <property type="match status" value="1"/>
</dbReference>
<name>A0A7W7C3M3_9PSEU</name>
<organism evidence="1 2">
    <name type="scientific">Crossiella cryophila</name>
    <dbReference type="NCBI Taxonomy" id="43355"/>
    <lineage>
        <taxon>Bacteria</taxon>
        <taxon>Bacillati</taxon>
        <taxon>Actinomycetota</taxon>
        <taxon>Actinomycetes</taxon>
        <taxon>Pseudonocardiales</taxon>
        <taxon>Pseudonocardiaceae</taxon>
        <taxon>Crossiella</taxon>
    </lineage>
</organism>
<evidence type="ECO:0000313" key="2">
    <source>
        <dbReference type="Proteomes" id="UP000533598"/>
    </source>
</evidence>
<accession>A0A7W7C3M3</accession>
<dbReference type="AlphaFoldDB" id="A0A7W7C3M3"/>